<reference evidence="1" key="1">
    <citation type="journal article" date="2013" name="Environ. Microbiol.">
        <title>Microbiota from the distal guts of lean and obese adolescents exhibit partial functional redundancy besides clear differences in community structure.</title>
        <authorList>
            <person name="Ferrer M."/>
            <person name="Ruiz A."/>
            <person name="Lanza F."/>
            <person name="Haange S.B."/>
            <person name="Oberbach A."/>
            <person name="Till H."/>
            <person name="Bargiela R."/>
            <person name="Campoy C."/>
            <person name="Segura M.T."/>
            <person name="Richter M."/>
            <person name="von Bergen M."/>
            <person name="Seifert J."/>
            <person name="Suarez A."/>
        </authorList>
    </citation>
    <scope>NUCLEOTIDE SEQUENCE</scope>
</reference>
<gene>
    <name evidence="1" type="ORF">LEA_05156</name>
</gene>
<dbReference type="GO" id="GO:0006310">
    <property type="term" value="P:DNA recombination"/>
    <property type="evidence" value="ECO:0007669"/>
    <property type="project" value="InterPro"/>
</dbReference>
<dbReference type="Gene3D" id="3.30.930.30">
    <property type="match status" value="1"/>
</dbReference>
<name>K1UBG6_9ZZZZ</name>
<proteinExistence type="predicted"/>
<protein>
    <submittedName>
        <fullName evidence="1">Plasmid recombination enzyme</fullName>
    </submittedName>
</protein>
<dbReference type="EMBL" id="AJWY01003375">
    <property type="protein sequence ID" value="EKC75530.1"/>
    <property type="molecule type" value="Genomic_DNA"/>
</dbReference>
<dbReference type="CDD" id="cd17242">
    <property type="entry name" value="MobM_relaxase"/>
    <property type="match status" value="1"/>
</dbReference>
<dbReference type="AlphaFoldDB" id="K1UBG6"/>
<dbReference type="Pfam" id="PF01076">
    <property type="entry name" value="Mob_Pre"/>
    <property type="match status" value="1"/>
</dbReference>
<accession>K1UBG6</accession>
<organism evidence="1">
    <name type="scientific">human gut metagenome</name>
    <dbReference type="NCBI Taxonomy" id="408170"/>
    <lineage>
        <taxon>unclassified sequences</taxon>
        <taxon>metagenomes</taxon>
        <taxon>organismal metagenomes</taxon>
    </lineage>
</organism>
<sequence>MAVKISGMMGTGSMGHNNRKFITENVDPARTEHNITLRRENLKQVYHELFDEALAEYNAKKTKTRDKIPDYYRHIEKSKQERLFHEVIFQIGNKDNCGCETPEGERAAAALKEFAEAFQERNPHLRVFNSVIHMDEATPHIHIDFVPVATEQKRGLAKRVSLKQALAQQGFTGQSKRQTEWNAWVNSEKLVL</sequence>
<comment type="caution">
    <text evidence="1">The sequence shown here is derived from an EMBL/GenBank/DDBJ whole genome shotgun (WGS) entry which is preliminary data.</text>
</comment>
<dbReference type="GO" id="GO:0003677">
    <property type="term" value="F:DNA binding"/>
    <property type="evidence" value="ECO:0007669"/>
    <property type="project" value="InterPro"/>
</dbReference>
<dbReference type="InterPro" id="IPR001668">
    <property type="entry name" value="Mob_Pre"/>
</dbReference>
<feature type="non-terminal residue" evidence="1">
    <location>
        <position position="192"/>
    </location>
</feature>
<evidence type="ECO:0000313" key="1">
    <source>
        <dbReference type="EMBL" id="EKC75530.1"/>
    </source>
</evidence>